<organism evidence="1 2">
    <name type="scientific">Croceivirga radicis</name>
    <dbReference type="NCBI Taxonomy" id="1929488"/>
    <lineage>
        <taxon>Bacteria</taxon>
        <taxon>Pseudomonadati</taxon>
        <taxon>Bacteroidota</taxon>
        <taxon>Flavobacteriia</taxon>
        <taxon>Flavobacteriales</taxon>
        <taxon>Flavobacteriaceae</taxon>
        <taxon>Croceivirga</taxon>
    </lineage>
</organism>
<dbReference type="AlphaFoldDB" id="A0A1V6LPQ1"/>
<dbReference type="RefSeq" id="WP_029511542.1">
    <property type="nucleotide sequence ID" value="NZ_AFOE01000041.1"/>
</dbReference>
<proteinExistence type="predicted"/>
<dbReference type="EMBL" id="MTBC01000008">
    <property type="protein sequence ID" value="OQD42175.1"/>
    <property type="molecule type" value="Genomic_DNA"/>
</dbReference>
<dbReference type="Proteomes" id="UP000191680">
    <property type="component" value="Unassembled WGS sequence"/>
</dbReference>
<protein>
    <submittedName>
        <fullName evidence="1">Uncharacterized protein</fullName>
    </submittedName>
</protein>
<sequence length="179" mass="20183">MKKIVGMVGLLAIIGCKEKDTAFLISNDKVGKLDQISLVRDLDLIYADDSIVKDTFSTRLDGANRKVKVFEKGGKHLLTLTPTDDSIPKIENVQIMDPRFTTEDGIGLNSTFKDIQDRYTIKKIVTALNNIVIFVNETNLYFTIDKEQLPENLRYSKGNVEAVQIPDDAKIKFLMLGWD</sequence>
<comment type="caution">
    <text evidence="1">The sequence shown here is derived from an EMBL/GenBank/DDBJ whole genome shotgun (WGS) entry which is preliminary data.</text>
</comment>
<evidence type="ECO:0000313" key="1">
    <source>
        <dbReference type="EMBL" id="OQD42175.1"/>
    </source>
</evidence>
<accession>A0A1V6LPQ1</accession>
<reference evidence="1 2" key="1">
    <citation type="submission" date="2016-12" db="EMBL/GenBank/DDBJ databases">
        <authorList>
            <person name="Song W.-J."/>
            <person name="Kurnit D.M."/>
        </authorList>
    </citation>
    <scope>NUCLEOTIDE SEQUENCE [LARGE SCALE GENOMIC DNA]</scope>
    <source>
        <strain evidence="1 2">HSG9</strain>
    </source>
</reference>
<keyword evidence="2" id="KW-1185">Reference proteome</keyword>
<gene>
    <name evidence="1" type="ORF">BUL40_12215</name>
</gene>
<name>A0A1V6LPQ1_9FLAO</name>
<dbReference type="OrthoDB" id="1436858at2"/>
<dbReference type="PROSITE" id="PS51257">
    <property type="entry name" value="PROKAR_LIPOPROTEIN"/>
    <property type="match status" value="1"/>
</dbReference>
<evidence type="ECO:0000313" key="2">
    <source>
        <dbReference type="Proteomes" id="UP000191680"/>
    </source>
</evidence>